<organism evidence="7 8">
    <name type="scientific">Endozoicomonas lisbonensis</name>
    <dbReference type="NCBI Taxonomy" id="3120522"/>
    <lineage>
        <taxon>Bacteria</taxon>
        <taxon>Pseudomonadati</taxon>
        <taxon>Pseudomonadota</taxon>
        <taxon>Gammaproteobacteria</taxon>
        <taxon>Oceanospirillales</taxon>
        <taxon>Endozoicomonadaceae</taxon>
        <taxon>Endozoicomonas</taxon>
    </lineage>
</organism>
<dbReference type="RefSeq" id="WP_354009003.1">
    <property type="nucleotide sequence ID" value="NZ_JBEWTA010000001.1"/>
</dbReference>
<dbReference type="GO" id="GO:0032259">
    <property type="term" value="P:methylation"/>
    <property type="evidence" value="ECO:0007669"/>
    <property type="project" value="UniProtKB-KW"/>
</dbReference>
<dbReference type="NCBIfam" id="TIGR00536">
    <property type="entry name" value="hemK_fam"/>
    <property type="match status" value="1"/>
</dbReference>
<dbReference type="Gene3D" id="3.40.50.150">
    <property type="entry name" value="Vaccinia Virus protein VP39"/>
    <property type="match status" value="1"/>
</dbReference>
<dbReference type="PANTHER" id="PTHR47806">
    <property type="entry name" value="50S RIBOSOMAL PROTEIN L3 GLUTAMINE METHYLTRANSFERASE"/>
    <property type="match status" value="1"/>
</dbReference>
<name>A0ABV2SMG9_9GAMM</name>
<evidence type="ECO:0000256" key="3">
    <source>
        <dbReference type="ARBA" id="ARBA00022691"/>
    </source>
</evidence>
<dbReference type="Gene3D" id="1.10.8.10">
    <property type="entry name" value="DNA helicase RuvA subunit, C-terminal domain"/>
    <property type="match status" value="1"/>
</dbReference>
<keyword evidence="7" id="KW-0687">Ribonucleoprotein</keyword>
<dbReference type="PROSITE" id="PS00092">
    <property type="entry name" value="N6_MTASE"/>
    <property type="match status" value="1"/>
</dbReference>
<dbReference type="CDD" id="cd02440">
    <property type="entry name" value="AdoMet_MTases"/>
    <property type="match status" value="1"/>
</dbReference>
<evidence type="ECO:0000313" key="8">
    <source>
        <dbReference type="Proteomes" id="UP001549366"/>
    </source>
</evidence>
<sequence length="344" mass="38441">MTQSIAPHSGHTDSGHTSGKNSGNNSENSGGQVDSLSYDGLASIRDFIRWAASRFNEAELFFGHGSDNALDEAMHLVMQVLQLPWDLPESYMDCRLTPEEQLSVAELVRRRIRERRPLAYLLNRAWFCGQPYYVDERVLVPRSPIAELINQYFQPWLGDVSVNRVLDLCSGSGCIGIAMAHQWPEASVDLLDISDDALDVAHINIDQHELWGRVQAVKSDLFETIDASPERPRYELIVSNPPYVDAEDMADFPEEFGHEPELGLAAGNDGLDMARIILARAADFLAEDGLLVLEVGNSQWALQEVYPEVSFVWPEFAEGGHGVLVLTAEQCREHQDIFKSRMTA</sequence>
<evidence type="ECO:0000256" key="5">
    <source>
        <dbReference type="SAM" id="MobiDB-lite"/>
    </source>
</evidence>
<dbReference type="InterPro" id="IPR004556">
    <property type="entry name" value="HemK-like"/>
</dbReference>
<dbReference type="SUPFAM" id="SSF53335">
    <property type="entry name" value="S-adenosyl-L-methionine-dependent methyltransferases"/>
    <property type="match status" value="1"/>
</dbReference>
<dbReference type="InterPro" id="IPR029063">
    <property type="entry name" value="SAM-dependent_MTases_sf"/>
</dbReference>
<comment type="function">
    <text evidence="4">Methylates ribosomal protein uL3 on a specific glutamine residue.</text>
</comment>
<dbReference type="InterPro" id="IPR017127">
    <property type="entry name" value="Ribosome_uL3_MTase"/>
</dbReference>
<keyword evidence="1 4" id="KW-0489">Methyltransferase</keyword>
<evidence type="ECO:0000256" key="4">
    <source>
        <dbReference type="HAMAP-Rule" id="MF_02125"/>
    </source>
</evidence>
<dbReference type="EC" id="2.1.1.298" evidence="4"/>
<dbReference type="PIRSF" id="PIRSF037167">
    <property type="entry name" value="Mtase_YfcB_prd"/>
    <property type="match status" value="1"/>
</dbReference>
<dbReference type="GO" id="GO:0005840">
    <property type="term" value="C:ribosome"/>
    <property type="evidence" value="ECO:0007669"/>
    <property type="project" value="UniProtKB-KW"/>
</dbReference>
<comment type="catalytic activity">
    <reaction evidence="4">
        <text>L-glutaminyl-[ribosomal protein uL3] + S-adenosyl-L-methionine = N(5)-methyl-L-glutaminyl-[ribosomal protein uL3] + S-adenosyl-L-homocysteine + H(+)</text>
        <dbReference type="Rhea" id="RHEA:45020"/>
        <dbReference type="Rhea" id="RHEA-COMP:11063"/>
        <dbReference type="Rhea" id="RHEA-COMP:11064"/>
        <dbReference type="ChEBI" id="CHEBI:15378"/>
        <dbReference type="ChEBI" id="CHEBI:30011"/>
        <dbReference type="ChEBI" id="CHEBI:57856"/>
        <dbReference type="ChEBI" id="CHEBI:59789"/>
        <dbReference type="ChEBI" id="CHEBI:61891"/>
        <dbReference type="EC" id="2.1.1.298"/>
    </reaction>
</comment>
<feature type="compositionally biased region" description="Low complexity" evidence="5">
    <location>
        <begin position="18"/>
        <end position="31"/>
    </location>
</feature>
<dbReference type="InterPro" id="IPR002052">
    <property type="entry name" value="DNA_methylase_N6_adenine_CS"/>
</dbReference>
<evidence type="ECO:0000256" key="1">
    <source>
        <dbReference type="ARBA" id="ARBA00022603"/>
    </source>
</evidence>
<dbReference type="EMBL" id="JBEWTB010000002">
    <property type="protein sequence ID" value="MET4758967.1"/>
    <property type="molecule type" value="Genomic_DNA"/>
</dbReference>
<reference evidence="7 8" key="1">
    <citation type="submission" date="2024-06" db="EMBL/GenBank/DDBJ databases">
        <title>Genomic Encyclopedia of Type Strains, Phase V (KMG-V): Genome sequencing to study the core and pangenomes of soil and plant-associated prokaryotes.</title>
        <authorList>
            <person name="Whitman W."/>
        </authorList>
    </citation>
    <scope>NUCLEOTIDE SEQUENCE [LARGE SCALE GENOMIC DNA]</scope>
    <source>
        <strain evidence="7 8">NE40</strain>
    </source>
</reference>
<accession>A0ABV2SMG9</accession>
<gene>
    <name evidence="4" type="primary">prmB</name>
    <name evidence="7" type="ORF">V5J35_004159</name>
</gene>
<dbReference type="NCBIfam" id="TIGR03533">
    <property type="entry name" value="L3_gln_methyl"/>
    <property type="match status" value="1"/>
</dbReference>
<dbReference type="GO" id="GO:0008168">
    <property type="term" value="F:methyltransferase activity"/>
    <property type="evidence" value="ECO:0007669"/>
    <property type="project" value="UniProtKB-KW"/>
</dbReference>
<comment type="similarity">
    <text evidence="4">Belongs to the protein N5-glutamine methyltransferase family. PrmB subfamily.</text>
</comment>
<dbReference type="InterPro" id="IPR007848">
    <property type="entry name" value="Small_mtfrase_dom"/>
</dbReference>
<dbReference type="PANTHER" id="PTHR47806:SF1">
    <property type="entry name" value="RIBOSOMAL PROTEIN UL3 GLUTAMINE METHYLTRANSFERASE"/>
    <property type="match status" value="1"/>
</dbReference>
<keyword evidence="7" id="KW-0689">Ribosomal protein</keyword>
<dbReference type="HAMAP" id="MF_02125">
    <property type="entry name" value="L3_methyltr_PrmB"/>
    <property type="match status" value="1"/>
</dbReference>
<dbReference type="Pfam" id="PF05175">
    <property type="entry name" value="MTS"/>
    <property type="match status" value="1"/>
</dbReference>
<protein>
    <recommendedName>
        <fullName evidence="4">Ribosomal protein uL3 glutamine methyltransferase</fullName>
        <shortName evidence="4">uL3 MTase</shortName>
        <ecNumber evidence="4">2.1.1.298</ecNumber>
    </recommendedName>
    <alternativeName>
        <fullName evidence="4">N5-glutamine methyltransferase PrmB</fullName>
    </alternativeName>
</protein>
<evidence type="ECO:0000259" key="6">
    <source>
        <dbReference type="Pfam" id="PF05175"/>
    </source>
</evidence>
<keyword evidence="2 4" id="KW-0808">Transferase</keyword>
<feature type="domain" description="Methyltransferase small" evidence="6">
    <location>
        <begin position="163"/>
        <end position="248"/>
    </location>
</feature>
<comment type="caution">
    <text evidence="7">The sequence shown here is derived from an EMBL/GenBank/DDBJ whole genome shotgun (WGS) entry which is preliminary data.</text>
</comment>
<dbReference type="Proteomes" id="UP001549366">
    <property type="component" value="Unassembled WGS sequence"/>
</dbReference>
<proteinExistence type="inferred from homology"/>
<keyword evidence="3 4" id="KW-0949">S-adenosyl-L-methionine</keyword>
<evidence type="ECO:0000256" key="2">
    <source>
        <dbReference type="ARBA" id="ARBA00022679"/>
    </source>
</evidence>
<keyword evidence="8" id="KW-1185">Reference proteome</keyword>
<feature type="region of interest" description="Disordered" evidence="5">
    <location>
        <begin position="1"/>
        <end position="32"/>
    </location>
</feature>
<evidence type="ECO:0000313" key="7">
    <source>
        <dbReference type="EMBL" id="MET4758967.1"/>
    </source>
</evidence>